<dbReference type="AlphaFoldDB" id="A0A7C8FUV5"/>
<reference evidence="4 5" key="1">
    <citation type="submission" date="2019-09" db="EMBL/GenBank/DDBJ databases">
        <title>Phylogeny of genus Pseudoclavibacter and closely related genus.</title>
        <authorList>
            <person name="Li Y."/>
        </authorList>
    </citation>
    <scope>NUCLEOTIDE SEQUENCE [LARGE SCALE GENOMIC DNA]</scope>
    <source>
        <strain evidence="4 5">JCM 16921</strain>
    </source>
</reference>
<protein>
    <submittedName>
        <fullName evidence="4">ABC transporter substrate-binding protein</fullName>
    </submittedName>
</protein>
<dbReference type="InterPro" id="IPR039424">
    <property type="entry name" value="SBP_5"/>
</dbReference>
<sequence>MSILKLSHRPEYSPRPVGSSVGHSRARRSGSVARGVRRLVAGAIAVIAAVSLTACSAGSQTAAPAATNSTLHIGLSAAPSGLDFTTTGGAAVFQALVGNVYEGLVRLDDQGEIQPLLATDWTISDDGLRYSFQLREGVTFHDGTPFDANVVKASLERVPQWTANTPKNLAAIDHVEVVSPTQADVVLKTPDSELLFWLSTVLGVMIAPDSVADLATHPNGTGPFRFSSYDPGTRMVMNRNDDYWGDKAQSAELDLYYYADASSAANALRSGQLNALYAAEAFDQIDQFKGDSAYTVSEGSTPTVTVLSMNQKRNPQLADVRVRRAITHAIDKDAVLAAATSGHGTVLNGPSAPGDAWYDADDQAAQEAGAYDPDQARQLLAEAGAEGLTLTFTVPNRPYALATAQVIQSDLQAVGVTVNLETQEFPAVWVQKTMGDQDFDLSVVAHVEAHNMFNFGNDQYYWSYSNAEVDQDLADAVATTDDQQKTDAMKAAQSKLIDDAAAVWLYNVPNVVIAKNTEGLPENYYGAGYEFAQVSFHK</sequence>
<dbReference type="Gene3D" id="3.40.190.10">
    <property type="entry name" value="Periplasmic binding protein-like II"/>
    <property type="match status" value="1"/>
</dbReference>
<keyword evidence="5" id="KW-1185">Reference proteome</keyword>
<dbReference type="PANTHER" id="PTHR30290:SF38">
    <property type="entry name" value="D,D-DIPEPTIDE-BINDING PERIPLASMIC PROTEIN DDPA-RELATED"/>
    <property type="match status" value="1"/>
</dbReference>
<gene>
    <name evidence="4" type="ORF">F8O02_01420</name>
</gene>
<keyword evidence="1" id="KW-0732">Signal</keyword>
<evidence type="ECO:0000259" key="3">
    <source>
        <dbReference type="Pfam" id="PF00496"/>
    </source>
</evidence>
<accession>A0A7C8FUV5</accession>
<dbReference type="PANTHER" id="PTHR30290">
    <property type="entry name" value="PERIPLASMIC BINDING COMPONENT OF ABC TRANSPORTER"/>
    <property type="match status" value="1"/>
</dbReference>
<evidence type="ECO:0000313" key="5">
    <source>
        <dbReference type="Proteomes" id="UP000481339"/>
    </source>
</evidence>
<feature type="compositionally biased region" description="Low complexity" evidence="2">
    <location>
        <begin position="17"/>
        <end position="29"/>
    </location>
</feature>
<dbReference type="GO" id="GO:0043190">
    <property type="term" value="C:ATP-binding cassette (ABC) transporter complex"/>
    <property type="evidence" value="ECO:0007669"/>
    <property type="project" value="InterPro"/>
</dbReference>
<feature type="region of interest" description="Disordered" evidence="2">
    <location>
        <begin position="1"/>
        <end position="29"/>
    </location>
</feature>
<dbReference type="RefSeq" id="WP_158035392.1">
    <property type="nucleotide sequence ID" value="NZ_BAAAZV010000018.1"/>
</dbReference>
<dbReference type="Pfam" id="PF00496">
    <property type="entry name" value="SBP_bac_5"/>
    <property type="match status" value="1"/>
</dbReference>
<dbReference type="SUPFAM" id="SSF53850">
    <property type="entry name" value="Periplasmic binding protein-like II"/>
    <property type="match status" value="1"/>
</dbReference>
<dbReference type="Gene3D" id="3.10.105.10">
    <property type="entry name" value="Dipeptide-binding Protein, Domain 3"/>
    <property type="match status" value="1"/>
</dbReference>
<dbReference type="OrthoDB" id="9796817at2"/>
<name>A0A7C8FUV5_9MICO</name>
<dbReference type="InterPro" id="IPR030678">
    <property type="entry name" value="Peptide/Ni-bd"/>
</dbReference>
<dbReference type="GO" id="GO:0015833">
    <property type="term" value="P:peptide transport"/>
    <property type="evidence" value="ECO:0007669"/>
    <property type="project" value="TreeGrafter"/>
</dbReference>
<evidence type="ECO:0000313" key="4">
    <source>
        <dbReference type="EMBL" id="KAB1633614.1"/>
    </source>
</evidence>
<dbReference type="InterPro" id="IPR000914">
    <property type="entry name" value="SBP_5_dom"/>
</dbReference>
<dbReference type="Proteomes" id="UP000481339">
    <property type="component" value="Unassembled WGS sequence"/>
</dbReference>
<dbReference type="GO" id="GO:1904680">
    <property type="term" value="F:peptide transmembrane transporter activity"/>
    <property type="evidence" value="ECO:0007669"/>
    <property type="project" value="TreeGrafter"/>
</dbReference>
<evidence type="ECO:0000256" key="2">
    <source>
        <dbReference type="SAM" id="MobiDB-lite"/>
    </source>
</evidence>
<dbReference type="GO" id="GO:0042597">
    <property type="term" value="C:periplasmic space"/>
    <property type="evidence" value="ECO:0007669"/>
    <property type="project" value="UniProtKB-ARBA"/>
</dbReference>
<dbReference type="PIRSF" id="PIRSF002741">
    <property type="entry name" value="MppA"/>
    <property type="match status" value="1"/>
</dbReference>
<comment type="caution">
    <text evidence="4">The sequence shown here is derived from an EMBL/GenBank/DDBJ whole genome shotgun (WGS) entry which is preliminary data.</text>
</comment>
<dbReference type="EMBL" id="WBKA01000001">
    <property type="protein sequence ID" value="KAB1633614.1"/>
    <property type="molecule type" value="Genomic_DNA"/>
</dbReference>
<organism evidence="4 5">
    <name type="scientific">Pseudoclavibacter caeni</name>
    <dbReference type="NCBI Taxonomy" id="908846"/>
    <lineage>
        <taxon>Bacteria</taxon>
        <taxon>Bacillati</taxon>
        <taxon>Actinomycetota</taxon>
        <taxon>Actinomycetes</taxon>
        <taxon>Micrococcales</taxon>
        <taxon>Microbacteriaceae</taxon>
        <taxon>Pseudoclavibacter</taxon>
    </lineage>
</organism>
<proteinExistence type="predicted"/>
<feature type="domain" description="Solute-binding protein family 5" evidence="3">
    <location>
        <begin position="112"/>
        <end position="447"/>
    </location>
</feature>
<evidence type="ECO:0000256" key="1">
    <source>
        <dbReference type="ARBA" id="ARBA00022729"/>
    </source>
</evidence>